<proteinExistence type="inferred from homology"/>
<dbReference type="InterPro" id="IPR005524">
    <property type="entry name" value="DUF318"/>
</dbReference>
<evidence type="ECO:0000256" key="1">
    <source>
        <dbReference type="ARBA" id="ARBA00004651"/>
    </source>
</evidence>
<evidence type="ECO:0000256" key="6">
    <source>
        <dbReference type="ARBA" id="ARBA00023136"/>
    </source>
</evidence>
<comment type="similarity">
    <text evidence="2">Belongs to the UPF0718 family.</text>
</comment>
<name>A0A7G9WD37_ALKCA</name>
<evidence type="ECO:0000313" key="8">
    <source>
        <dbReference type="EMBL" id="QNO16599.1"/>
    </source>
</evidence>
<protein>
    <submittedName>
        <fullName evidence="8">Permease</fullName>
    </submittedName>
</protein>
<feature type="transmembrane region" description="Helical" evidence="7">
    <location>
        <begin position="134"/>
        <end position="158"/>
    </location>
</feature>
<gene>
    <name evidence="8" type="ORF">HYG86_04105</name>
</gene>
<keyword evidence="5 7" id="KW-1133">Transmembrane helix</keyword>
<dbReference type="AlphaFoldDB" id="A0A7G9WD37"/>
<evidence type="ECO:0000256" key="5">
    <source>
        <dbReference type="ARBA" id="ARBA00022989"/>
    </source>
</evidence>
<accession>A0A7G9WD37</accession>
<evidence type="ECO:0000256" key="2">
    <source>
        <dbReference type="ARBA" id="ARBA00006386"/>
    </source>
</evidence>
<dbReference type="GO" id="GO:0005886">
    <property type="term" value="C:plasma membrane"/>
    <property type="evidence" value="ECO:0007669"/>
    <property type="project" value="UniProtKB-SubCell"/>
</dbReference>
<evidence type="ECO:0000256" key="3">
    <source>
        <dbReference type="ARBA" id="ARBA00022475"/>
    </source>
</evidence>
<keyword evidence="9" id="KW-1185">Reference proteome</keyword>
<evidence type="ECO:0000256" key="4">
    <source>
        <dbReference type="ARBA" id="ARBA00022692"/>
    </source>
</evidence>
<keyword evidence="6 7" id="KW-0472">Membrane</keyword>
<keyword evidence="4 7" id="KW-0812">Transmembrane</keyword>
<keyword evidence="3" id="KW-1003">Cell membrane</keyword>
<dbReference type="EMBL" id="CP058559">
    <property type="protein sequence ID" value="QNO16599.1"/>
    <property type="molecule type" value="Genomic_DNA"/>
</dbReference>
<feature type="transmembrane region" description="Helical" evidence="7">
    <location>
        <begin position="42"/>
        <end position="62"/>
    </location>
</feature>
<dbReference type="Proteomes" id="UP000516160">
    <property type="component" value="Chromosome"/>
</dbReference>
<comment type="subcellular location">
    <subcellularLocation>
        <location evidence="1">Cell membrane</location>
        <topology evidence="1">Multi-pass membrane protein</topology>
    </subcellularLocation>
</comment>
<reference evidence="8 9" key="1">
    <citation type="submission" date="2020-07" db="EMBL/GenBank/DDBJ databases">
        <title>Alkalicella. sp. LB2 genome.</title>
        <authorList>
            <person name="Postec A."/>
            <person name="Quemeneur M."/>
        </authorList>
    </citation>
    <scope>NUCLEOTIDE SEQUENCE [LARGE SCALE GENOMIC DNA]</scope>
    <source>
        <strain evidence="8 9">LB2</strain>
    </source>
</reference>
<dbReference type="Pfam" id="PF03773">
    <property type="entry name" value="ArsP_1"/>
    <property type="match status" value="1"/>
</dbReference>
<organism evidence="8 9">
    <name type="scientific">Alkalicella caledoniensis</name>
    <dbReference type="NCBI Taxonomy" id="2731377"/>
    <lineage>
        <taxon>Bacteria</taxon>
        <taxon>Bacillati</taxon>
        <taxon>Bacillota</taxon>
        <taxon>Clostridia</taxon>
        <taxon>Eubacteriales</taxon>
        <taxon>Proteinivoracaceae</taxon>
        <taxon>Alkalicella</taxon>
    </lineage>
</organism>
<sequence length="178" mass="19606">MKNKKSRYNIVFISLIFLGALALYNFSLAGEAVNTSLTSFRQLLLVLPPIFIILGLLDVWVPKETMVRFMGKEAGLLGVVLAFFLGSAAAGPLYGAFPIAAVLVKKGVPFKNVAIFIGAWSTTKIPMLMFELSALGLTFTATRLLINIPIIIIIANLLDRSLNEKDRKELEENMERMA</sequence>
<dbReference type="KEGG" id="acae:HYG86_04105"/>
<evidence type="ECO:0000313" key="9">
    <source>
        <dbReference type="Proteomes" id="UP000516160"/>
    </source>
</evidence>
<evidence type="ECO:0000256" key="7">
    <source>
        <dbReference type="SAM" id="Phobius"/>
    </source>
</evidence>
<feature type="transmembrane region" description="Helical" evidence="7">
    <location>
        <begin position="74"/>
        <end position="97"/>
    </location>
</feature>